<proteinExistence type="predicted"/>
<reference evidence="2" key="1">
    <citation type="submission" date="2020-10" db="EMBL/GenBank/DDBJ databases">
        <authorList>
            <person name="Kikuchi T."/>
        </authorList>
    </citation>
    <scope>NUCLEOTIDE SEQUENCE</scope>
    <source>
        <strain evidence="2">NKZ352</strain>
    </source>
</reference>
<dbReference type="AlphaFoldDB" id="A0A8S1H179"/>
<dbReference type="EMBL" id="CAJGYM010000011">
    <property type="protein sequence ID" value="CAD6189529.1"/>
    <property type="molecule type" value="Genomic_DNA"/>
</dbReference>
<feature type="region of interest" description="Disordered" evidence="1">
    <location>
        <begin position="141"/>
        <end position="162"/>
    </location>
</feature>
<gene>
    <name evidence="2" type="ORF">CAUJ_LOCUS5448</name>
</gene>
<dbReference type="Proteomes" id="UP000835052">
    <property type="component" value="Unassembled WGS sequence"/>
</dbReference>
<protein>
    <submittedName>
        <fullName evidence="2">Uncharacterized protein</fullName>
    </submittedName>
</protein>
<evidence type="ECO:0000313" key="3">
    <source>
        <dbReference type="Proteomes" id="UP000835052"/>
    </source>
</evidence>
<evidence type="ECO:0000256" key="1">
    <source>
        <dbReference type="SAM" id="MobiDB-lite"/>
    </source>
</evidence>
<keyword evidence="3" id="KW-1185">Reference proteome</keyword>
<feature type="compositionally biased region" description="Polar residues" evidence="1">
    <location>
        <begin position="142"/>
        <end position="152"/>
    </location>
</feature>
<name>A0A8S1H179_9PELO</name>
<comment type="caution">
    <text evidence="2">The sequence shown here is derived from an EMBL/GenBank/DDBJ whole genome shotgun (WGS) entry which is preliminary data.</text>
</comment>
<accession>A0A8S1H179</accession>
<organism evidence="2 3">
    <name type="scientific">Caenorhabditis auriculariae</name>
    <dbReference type="NCBI Taxonomy" id="2777116"/>
    <lineage>
        <taxon>Eukaryota</taxon>
        <taxon>Metazoa</taxon>
        <taxon>Ecdysozoa</taxon>
        <taxon>Nematoda</taxon>
        <taxon>Chromadorea</taxon>
        <taxon>Rhabditida</taxon>
        <taxon>Rhabditina</taxon>
        <taxon>Rhabditomorpha</taxon>
        <taxon>Rhabditoidea</taxon>
        <taxon>Rhabditidae</taxon>
        <taxon>Peloderinae</taxon>
        <taxon>Caenorhabditis</taxon>
    </lineage>
</organism>
<evidence type="ECO:0000313" key="2">
    <source>
        <dbReference type="EMBL" id="CAD6189529.1"/>
    </source>
</evidence>
<sequence length="320" mass="37597">MTESPDQPQQAEENQTIPAPLQLITGEELQMWRRVIHHVERIDLQTLELRTVITPRDRMQFNELEFLLPLNPETKRNKLAEYNLKQKAFNQMFSTIGERNAHQQKLIDVHSGSCDTFHGDVQMAIDSGDEVKIDALFRRQAMSESPNQPQQSEAEENPITRAPFQLITGEELETWRRTILYVERINLRTLELKTVITPRDLPRFTDLRKMMVFLDQTRVMKFLLPIEPEAKRNKLIEYNLKQKAFNQMFSTIGERNEIQQKLIDGHSAPCDKFNKMVQMAIDSGDDVKIDVLFRRQVASCLFLDLVRKVFWYWAPKRNRA</sequence>